<evidence type="ECO:0000256" key="3">
    <source>
        <dbReference type="ARBA" id="ARBA00022884"/>
    </source>
</evidence>
<dbReference type="InterPro" id="IPR028909">
    <property type="entry name" value="bL21-like"/>
</dbReference>
<dbReference type="InterPro" id="IPR036164">
    <property type="entry name" value="bL21-like_sf"/>
</dbReference>
<dbReference type="HOGENOM" id="CLU_061463_3_2_5"/>
<dbReference type="Pfam" id="PF00829">
    <property type="entry name" value="Ribosomal_L21p"/>
    <property type="match status" value="1"/>
</dbReference>
<dbReference type="HAMAP" id="MF_01363">
    <property type="entry name" value="Ribosomal_bL21"/>
    <property type="match status" value="1"/>
</dbReference>
<dbReference type="PROSITE" id="PS01169">
    <property type="entry name" value="RIBOSOMAL_L21"/>
    <property type="match status" value="1"/>
</dbReference>
<keyword evidence="5 6" id="KW-0687">Ribonucleoprotein</keyword>
<dbReference type="STRING" id="1401328.P856_583"/>
<dbReference type="GO" id="GO:0019843">
    <property type="term" value="F:rRNA binding"/>
    <property type="evidence" value="ECO:0007669"/>
    <property type="project" value="UniProtKB-UniRule"/>
</dbReference>
<dbReference type="InterPro" id="IPR018258">
    <property type="entry name" value="Ribosomal_bL21_CS"/>
</dbReference>
<dbReference type="OrthoDB" id="9813334at2"/>
<gene>
    <name evidence="6 8" type="primary">rplU</name>
    <name evidence="8" type="ORF">P856_583</name>
</gene>
<dbReference type="NCBIfam" id="TIGR00061">
    <property type="entry name" value="L21"/>
    <property type="match status" value="1"/>
</dbReference>
<evidence type="ECO:0000256" key="7">
    <source>
        <dbReference type="RuleBase" id="RU000562"/>
    </source>
</evidence>
<keyword evidence="3 6" id="KW-0694">RNA-binding</keyword>
<evidence type="ECO:0000256" key="5">
    <source>
        <dbReference type="ARBA" id="ARBA00023274"/>
    </source>
</evidence>
<dbReference type="GO" id="GO:0006412">
    <property type="term" value="P:translation"/>
    <property type="evidence" value="ECO:0007669"/>
    <property type="project" value="UniProtKB-UniRule"/>
</dbReference>
<dbReference type="EMBL" id="CP006745">
    <property type="protein sequence ID" value="AHC73795.1"/>
    <property type="molecule type" value="Genomic_DNA"/>
</dbReference>
<dbReference type="InterPro" id="IPR001787">
    <property type="entry name" value="Ribosomal_bL21"/>
</dbReference>
<comment type="similarity">
    <text evidence="1 6 7">Belongs to the bacterial ribosomal protein bL21 family.</text>
</comment>
<reference evidence="8 9" key="1">
    <citation type="journal article" date="2013" name="PLoS ONE">
        <title>Bacterial endosymbiosis in a chordate host: long-term co-evolution and conservation of secondary metabolism.</title>
        <authorList>
            <person name="Kwan J.C."/>
            <person name="Schmidt E.W."/>
        </authorList>
    </citation>
    <scope>NUCLEOTIDE SEQUENCE [LARGE SCALE GENOMIC DNA]</scope>
    <source>
        <strain evidence="9">faulkneri L5</strain>
    </source>
</reference>
<organism evidence="8 9">
    <name type="scientific">Candidatus Endolissoclinum faulkneri L5</name>
    <dbReference type="NCBI Taxonomy" id="1401328"/>
    <lineage>
        <taxon>Bacteria</taxon>
        <taxon>Pseudomonadati</taxon>
        <taxon>Pseudomonadota</taxon>
        <taxon>Alphaproteobacteria</taxon>
        <taxon>Rhodospirillales</taxon>
        <taxon>Rhodospirillaceae</taxon>
        <taxon>Candidatus Endolissoclinum</taxon>
    </lineage>
</organism>
<comment type="subunit">
    <text evidence="6">Part of the 50S ribosomal subunit. Contacts protein L20.</text>
</comment>
<keyword evidence="9" id="KW-1185">Reference proteome</keyword>
<dbReference type="RefSeq" id="WP_025300674.1">
    <property type="nucleotide sequence ID" value="NZ_CP006745.1"/>
</dbReference>
<comment type="function">
    <text evidence="6 7">This protein binds to 23S rRNA in the presence of protein L20.</text>
</comment>
<evidence type="ECO:0000313" key="9">
    <source>
        <dbReference type="Proteomes" id="UP000018700"/>
    </source>
</evidence>
<keyword evidence="4 6" id="KW-0689">Ribosomal protein</keyword>
<dbReference type="KEGG" id="efk:P856_583"/>
<dbReference type="AlphaFoldDB" id="V9TWV3"/>
<evidence type="ECO:0000313" key="8">
    <source>
        <dbReference type="EMBL" id="AHC73795.1"/>
    </source>
</evidence>
<keyword evidence="2 6" id="KW-0699">rRNA-binding</keyword>
<dbReference type="PATRIC" id="fig|1401328.3.peg.577"/>
<dbReference type="GO" id="GO:0005737">
    <property type="term" value="C:cytoplasm"/>
    <property type="evidence" value="ECO:0007669"/>
    <property type="project" value="UniProtKB-ARBA"/>
</dbReference>
<name>V9TWV3_9PROT</name>
<dbReference type="GO" id="GO:1990904">
    <property type="term" value="C:ribonucleoprotein complex"/>
    <property type="evidence" value="ECO:0007669"/>
    <property type="project" value="UniProtKB-KW"/>
</dbReference>
<evidence type="ECO:0000256" key="2">
    <source>
        <dbReference type="ARBA" id="ARBA00022730"/>
    </source>
</evidence>
<dbReference type="Proteomes" id="UP000018700">
    <property type="component" value="Chromosome"/>
</dbReference>
<dbReference type="PANTHER" id="PTHR21349">
    <property type="entry name" value="50S RIBOSOMAL PROTEIN L21"/>
    <property type="match status" value="1"/>
</dbReference>
<sequence length="105" mass="11657">MLAVVKTGGKQYRVASGDVIKVERIDAVIGTKFEIDEIMLISSDTKLTIGSPLVFGASVAFEVLDQRKGPKIIIFKKKRRKNHRRISGHRQNITVLRVIAINDAA</sequence>
<dbReference type="GO" id="GO:0005840">
    <property type="term" value="C:ribosome"/>
    <property type="evidence" value="ECO:0007669"/>
    <property type="project" value="UniProtKB-KW"/>
</dbReference>
<evidence type="ECO:0000256" key="1">
    <source>
        <dbReference type="ARBA" id="ARBA00008563"/>
    </source>
</evidence>
<accession>V9TWV3</accession>
<dbReference type="PANTHER" id="PTHR21349:SF0">
    <property type="entry name" value="LARGE RIBOSOMAL SUBUNIT PROTEIN BL21M"/>
    <property type="match status" value="1"/>
</dbReference>
<dbReference type="SUPFAM" id="SSF141091">
    <property type="entry name" value="L21p-like"/>
    <property type="match status" value="1"/>
</dbReference>
<proteinExistence type="inferred from homology"/>
<evidence type="ECO:0000256" key="6">
    <source>
        <dbReference type="HAMAP-Rule" id="MF_01363"/>
    </source>
</evidence>
<evidence type="ECO:0000256" key="4">
    <source>
        <dbReference type="ARBA" id="ARBA00022980"/>
    </source>
</evidence>
<protein>
    <recommendedName>
        <fullName evidence="6">Large ribosomal subunit protein bL21</fullName>
    </recommendedName>
</protein>
<dbReference type="GO" id="GO:0003735">
    <property type="term" value="F:structural constituent of ribosome"/>
    <property type="evidence" value="ECO:0007669"/>
    <property type="project" value="InterPro"/>
</dbReference>
<dbReference type="eggNOG" id="COG0261">
    <property type="taxonomic scope" value="Bacteria"/>
</dbReference>